<dbReference type="STRING" id="945713.IALB_1211"/>
<name>I0AIW5_IGNAJ</name>
<accession>I0AIW5</accession>
<dbReference type="HOGENOM" id="CLU_3311049_0_0_10"/>
<evidence type="ECO:0000313" key="1">
    <source>
        <dbReference type="EMBL" id="AFH48922.1"/>
    </source>
</evidence>
<dbReference type="Proteomes" id="UP000007394">
    <property type="component" value="Chromosome"/>
</dbReference>
<dbReference type="AlphaFoldDB" id="I0AIW5"/>
<proteinExistence type="predicted"/>
<dbReference type="KEGG" id="ial:IALB_1211"/>
<gene>
    <name evidence="1" type="ordered locus">IALB_1211</name>
</gene>
<dbReference type="EMBL" id="CP003418">
    <property type="protein sequence ID" value="AFH48922.1"/>
    <property type="molecule type" value="Genomic_DNA"/>
</dbReference>
<sequence>MLITKLDFLSQFHYGSIKTEKVSLTKGDFNIVSIPLWFD</sequence>
<evidence type="ECO:0000313" key="2">
    <source>
        <dbReference type="Proteomes" id="UP000007394"/>
    </source>
</evidence>
<protein>
    <submittedName>
        <fullName evidence="1">Uncharacterized protein</fullName>
    </submittedName>
</protein>
<keyword evidence="2" id="KW-1185">Reference proteome</keyword>
<reference evidence="1 2" key="1">
    <citation type="journal article" date="2012" name="Front. Microbiol.">
        <title>Complete genome of Ignavibacterium album, a metabolically versatile, flagellated, facultative anaerobe from the phylum Chlorobi.</title>
        <authorList>
            <person name="Liu Z."/>
            <person name="Frigaard N.-U."/>
            <person name="Vogl K."/>
            <person name="Iino T."/>
            <person name="Ohkuma M."/>
            <person name="Overmann J."/>
            <person name="Bryant D.A."/>
        </authorList>
    </citation>
    <scope>NUCLEOTIDE SEQUENCE [LARGE SCALE GENOMIC DNA]</scope>
    <source>
        <strain evidence="2">DSM 19864 / JCM 16511 / NBRC 101810 / Mat9-16</strain>
    </source>
</reference>
<organism evidence="1 2">
    <name type="scientific">Ignavibacterium album (strain DSM 19864 / JCM 16511 / NBRC 101810 / Mat9-16)</name>
    <dbReference type="NCBI Taxonomy" id="945713"/>
    <lineage>
        <taxon>Bacteria</taxon>
        <taxon>Pseudomonadati</taxon>
        <taxon>Ignavibacteriota</taxon>
        <taxon>Ignavibacteria</taxon>
        <taxon>Ignavibacteriales</taxon>
        <taxon>Ignavibacteriaceae</taxon>
        <taxon>Ignavibacterium</taxon>
    </lineage>
</organism>